<keyword evidence="2" id="KW-1185">Reference proteome</keyword>
<evidence type="ECO:0000313" key="1">
    <source>
        <dbReference type="EMBL" id="TGY00095.1"/>
    </source>
</evidence>
<accession>A0AC61R292</accession>
<gene>
    <name evidence="1" type="ORF">E5357_03495</name>
</gene>
<reference evidence="1" key="1">
    <citation type="submission" date="2019-04" db="EMBL/GenBank/DDBJ databases">
        <title>Microbes associate with the intestines of laboratory mice.</title>
        <authorList>
            <person name="Navarre W."/>
            <person name="Wong E."/>
            <person name="Huang K."/>
            <person name="Tropini C."/>
            <person name="Ng K."/>
            <person name="Yu B."/>
        </authorList>
    </citation>
    <scope>NUCLEOTIDE SEQUENCE</scope>
    <source>
        <strain evidence="1">NM72_1-8</strain>
    </source>
</reference>
<organism evidence="1 2">
    <name type="scientific">Hominisplanchenecus murintestinalis</name>
    <dbReference type="NCBI Taxonomy" id="2941517"/>
    <lineage>
        <taxon>Bacteria</taxon>
        <taxon>Bacillati</taxon>
        <taxon>Bacillota</taxon>
        <taxon>Clostridia</taxon>
        <taxon>Lachnospirales</taxon>
        <taxon>Lachnospiraceae</taxon>
        <taxon>Hominisplanchenecus</taxon>
    </lineage>
</organism>
<name>A0AC61R292_9FIRM</name>
<proteinExistence type="predicted"/>
<dbReference type="EMBL" id="SRZB01000003">
    <property type="protein sequence ID" value="TGY00095.1"/>
    <property type="molecule type" value="Genomic_DNA"/>
</dbReference>
<protein>
    <submittedName>
        <fullName evidence="1">WYL domain-containing protein</fullName>
    </submittedName>
</protein>
<sequence>MNGLWYCPAYCMTANQIREFRIDRIKEIVEEKPYPKEKYPIPASIQEYLEKLEVGNDYHIKIQLTDIGVKRCETDCLLARGLKTFPTGGGLLPVQFRDISQPTCMFRNNRV</sequence>
<evidence type="ECO:0000313" key="2">
    <source>
        <dbReference type="Proteomes" id="UP000307720"/>
    </source>
</evidence>
<comment type="caution">
    <text evidence="1">The sequence shown here is derived from an EMBL/GenBank/DDBJ whole genome shotgun (WGS) entry which is preliminary data.</text>
</comment>
<dbReference type="Proteomes" id="UP000307720">
    <property type="component" value="Unassembled WGS sequence"/>
</dbReference>